<dbReference type="EMBL" id="CAMXCT010000005">
    <property type="protein sequence ID" value="CAI3972360.1"/>
    <property type="molecule type" value="Genomic_DNA"/>
</dbReference>
<dbReference type="EMBL" id="CAMXCT020000005">
    <property type="protein sequence ID" value="CAL1125735.1"/>
    <property type="molecule type" value="Genomic_DNA"/>
</dbReference>
<protein>
    <submittedName>
        <fullName evidence="2">Uncharacterized protein</fullName>
    </submittedName>
</protein>
<evidence type="ECO:0000313" key="4">
    <source>
        <dbReference type="Proteomes" id="UP001152797"/>
    </source>
</evidence>
<feature type="region of interest" description="Disordered" evidence="1">
    <location>
        <begin position="432"/>
        <end position="584"/>
    </location>
</feature>
<dbReference type="AlphaFoldDB" id="A0A9P1BGL2"/>
<comment type="caution">
    <text evidence="2">The sequence shown here is derived from an EMBL/GenBank/DDBJ whole genome shotgun (WGS) entry which is preliminary data.</text>
</comment>
<name>A0A9P1BGL2_9DINO</name>
<feature type="compositionally biased region" description="Basic residues" evidence="1">
    <location>
        <begin position="511"/>
        <end position="521"/>
    </location>
</feature>
<proteinExistence type="predicted"/>
<feature type="compositionally biased region" description="Low complexity" evidence="1">
    <location>
        <begin position="453"/>
        <end position="468"/>
    </location>
</feature>
<dbReference type="Proteomes" id="UP001152797">
    <property type="component" value="Unassembled WGS sequence"/>
</dbReference>
<gene>
    <name evidence="2" type="ORF">C1SCF055_LOCUS948</name>
</gene>
<keyword evidence="4" id="KW-1185">Reference proteome</keyword>
<accession>A0A9P1BGL2</accession>
<reference evidence="2" key="1">
    <citation type="submission" date="2022-10" db="EMBL/GenBank/DDBJ databases">
        <authorList>
            <person name="Chen Y."/>
            <person name="Dougan E. K."/>
            <person name="Chan C."/>
            <person name="Rhodes N."/>
            <person name="Thang M."/>
        </authorList>
    </citation>
    <scope>NUCLEOTIDE SEQUENCE</scope>
</reference>
<feature type="compositionally biased region" description="Basic and acidic residues" evidence="1">
    <location>
        <begin position="543"/>
        <end position="555"/>
    </location>
</feature>
<feature type="compositionally biased region" description="Basic and acidic residues" evidence="1">
    <location>
        <begin position="479"/>
        <end position="496"/>
    </location>
</feature>
<evidence type="ECO:0000313" key="2">
    <source>
        <dbReference type="EMBL" id="CAI3972360.1"/>
    </source>
</evidence>
<dbReference type="EMBL" id="CAMXCT030000005">
    <property type="protein sequence ID" value="CAL4759672.1"/>
    <property type="molecule type" value="Genomic_DNA"/>
</dbReference>
<evidence type="ECO:0000256" key="1">
    <source>
        <dbReference type="SAM" id="MobiDB-lite"/>
    </source>
</evidence>
<feature type="compositionally biased region" description="Low complexity" evidence="1">
    <location>
        <begin position="257"/>
        <end position="277"/>
    </location>
</feature>
<organism evidence="2">
    <name type="scientific">Cladocopium goreaui</name>
    <dbReference type="NCBI Taxonomy" id="2562237"/>
    <lineage>
        <taxon>Eukaryota</taxon>
        <taxon>Sar</taxon>
        <taxon>Alveolata</taxon>
        <taxon>Dinophyceae</taxon>
        <taxon>Suessiales</taxon>
        <taxon>Symbiodiniaceae</taxon>
        <taxon>Cladocopium</taxon>
    </lineage>
</organism>
<evidence type="ECO:0000313" key="3">
    <source>
        <dbReference type="EMBL" id="CAL4759672.1"/>
    </source>
</evidence>
<feature type="compositionally biased region" description="Basic residues" evidence="1">
    <location>
        <begin position="298"/>
        <end position="311"/>
    </location>
</feature>
<sequence>MAGTEMGQELAAQTGYGGAGWAGPSGVGGESVAGRVALTGENPISSGWIGMVGSGIGLSTKAFNKALQEGKALHKGIKALDKGIKDKLDSYVRQMGKEQAFNMLEYTHLQPQQAEVPRAMAKLAKLLECLLQASPPAQIKYCALKMDLASMMNKFGSDILSAHFECEKEMLAGRGADSFTVLLKHWRRVTSSDTSFQKFQQKLDDSQASIMGGLMKRMAGSEEAKKSVYAKKRFLKKEESEVTMASDGWPAMLATPADSDSAGSAAESAAESSAVGSPWADLQKSQPPVLKSNWKAAAGKHVKKPTSKRSLAKGQKLKMPAAQSKSSGSSKDGARGGPDAIHLPSVKLGGGKAQSYIQHMPDGPDGSKRLIVACTAARAKFLKVTHKALMEELLPKCKEKGSYVQRQRLAKMREQNPPKSKEEAEQQRLAAIGGGDGGSVMATGGAASSSGHQQKPAQQPAAQPKPAGQGKGEGTESSDGGRLKDFCDKKNWEEPCKGQLSTMGKAMKAMKSPKPKGILKKTKTDEKNKSKAASLVKGPSAKESLEKGPKVKESLVKGPKAKPKAVKMPQGMKKPSAALALPNNDEGLSLEEKMEKFHEKGGKSVDEFPSSLTQGQRESLWGRFSRARDALKDEKATELWNETCKGKGSDGPKKQLLKVFLDTKGDLKKGNLFQKELIQLSQTAGGLDASLQWPCLFVCTCVPPKVSRGSISCRRDPRDKHEWQFSLNQEIHYKDAQQRHQMSFEGCQKVEALEWVRAKDIGSMLEGTEGHLGEDALNEFLPDKAKKKRKGLLAIKDKESEDVDDEEDGQADKNKLKATVDEADVLSDLGKNQSKDLAAKRIVKMITLLKSLKNDISKGSSGSKDTAHAKSVQASLDSLQKLVKQGSKVNMEAAKEELLEAALAVKRVSKGPSIQALAMAAVKSGQSSSDIQEMASLGNNGQNPNHVAHQLETKYCKAADIDVPNPYSVECPVLLRTSDGMSVATRKVGMFLPHEWFDYLCLKDGVSGLQNLESFWNEHSSKDPQIQHSPVKDSRKMFVPLGLHGDGGQFQRNDSINVISFRSLLSSWNVATSQLLLIALPKGCINKNKDDDSKDTMHHIWKVLVWSLEATFYNKFPEMDHMGKDWPTGSWRAKMAGHPLSTAGYRGLVNTWPMNSISMVQAWSKCAGIVLRTNQATPTMISDPLLPGGKQLWTTRAHHQLSIWCLKCQLCLA</sequence>
<feature type="region of interest" description="Disordered" evidence="1">
    <location>
        <begin position="251"/>
        <end position="346"/>
    </location>
</feature>
<reference evidence="3 4" key="2">
    <citation type="submission" date="2024-05" db="EMBL/GenBank/DDBJ databases">
        <authorList>
            <person name="Chen Y."/>
            <person name="Shah S."/>
            <person name="Dougan E. K."/>
            <person name="Thang M."/>
            <person name="Chan C."/>
        </authorList>
    </citation>
    <scope>NUCLEOTIDE SEQUENCE [LARGE SCALE GENOMIC DNA]</scope>
</reference>